<evidence type="ECO:0000313" key="2">
    <source>
        <dbReference type="EMBL" id="MDN5217163.1"/>
    </source>
</evidence>
<dbReference type="PROSITE" id="PS51257">
    <property type="entry name" value="PROKAR_LIPOPROTEIN"/>
    <property type="match status" value="1"/>
</dbReference>
<evidence type="ECO:0008006" key="4">
    <source>
        <dbReference type="Google" id="ProtNLM"/>
    </source>
</evidence>
<sequence length="52" mass="5923">MKKLLTILFSASVLFFTAACEDAGEEIFQEQDELVVEDSEARMLTDYEQTTD</sequence>
<keyword evidence="3" id="KW-1185">Reference proteome</keyword>
<gene>
    <name evidence="2" type="ORF">QQ020_34140</name>
</gene>
<dbReference type="EMBL" id="JAUJEB010000014">
    <property type="protein sequence ID" value="MDN5217163.1"/>
    <property type="molecule type" value="Genomic_DNA"/>
</dbReference>
<dbReference type="RefSeq" id="WP_346762500.1">
    <property type="nucleotide sequence ID" value="NZ_JAUJEB010000014.1"/>
</dbReference>
<organism evidence="2 3">
    <name type="scientific">Agaribacillus aureus</name>
    <dbReference type="NCBI Taxonomy" id="3051825"/>
    <lineage>
        <taxon>Bacteria</taxon>
        <taxon>Pseudomonadati</taxon>
        <taxon>Bacteroidota</taxon>
        <taxon>Cytophagia</taxon>
        <taxon>Cytophagales</taxon>
        <taxon>Splendidivirgaceae</taxon>
        <taxon>Agaribacillus</taxon>
    </lineage>
</organism>
<proteinExistence type="predicted"/>
<evidence type="ECO:0000256" key="1">
    <source>
        <dbReference type="SAM" id="SignalP"/>
    </source>
</evidence>
<comment type="caution">
    <text evidence="2">The sequence shown here is derived from an EMBL/GenBank/DDBJ whole genome shotgun (WGS) entry which is preliminary data.</text>
</comment>
<accession>A0ABT8LI01</accession>
<feature type="signal peptide" evidence="1">
    <location>
        <begin position="1"/>
        <end position="18"/>
    </location>
</feature>
<name>A0ABT8LI01_9BACT</name>
<protein>
    <recommendedName>
        <fullName evidence="4">Secreted protein</fullName>
    </recommendedName>
</protein>
<keyword evidence="1" id="KW-0732">Signal</keyword>
<reference evidence="2" key="1">
    <citation type="submission" date="2023-06" db="EMBL/GenBank/DDBJ databases">
        <title>Genomic of Agaribacillus aureum.</title>
        <authorList>
            <person name="Wang G."/>
        </authorList>
    </citation>
    <scope>NUCLEOTIDE SEQUENCE</scope>
    <source>
        <strain evidence="2">BMA12</strain>
    </source>
</reference>
<feature type="chain" id="PRO_5046194448" description="Secreted protein" evidence="1">
    <location>
        <begin position="19"/>
        <end position="52"/>
    </location>
</feature>
<dbReference type="Proteomes" id="UP001172083">
    <property type="component" value="Unassembled WGS sequence"/>
</dbReference>
<evidence type="ECO:0000313" key="3">
    <source>
        <dbReference type="Proteomes" id="UP001172083"/>
    </source>
</evidence>